<dbReference type="PANTHER" id="PTHR32063">
    <property type="match status" value="1"/>
</dbReference>
<dbReference type="SUPFAM" id="SSF82866">
    <property type="entry name" value="Multidrug efflux transporter AcrB transmembrane domain"/>
    <property type="match status" value="2"/>
</dbReference>
<feature type="transmembrane region" description="Helical" evidence="1">
    <location>
        <begin position="361"/>
        <end position="381"/>
    </location>
</feature>
<dbReference type="AlphaFoldDB" id="A0A4V2SRZ2"/>
<feature type="transmembrane region" description="Helical" evidence="1">
    <location>
        <begin position="975"/>
        <end position="994"/>
    </location>
</feature>
<feature type="transmembrane region" description="Helical" evidence="1">
    <location>
        <begin position="1052"/>
        <end position="1079"/>
    </location>
</feature>
<dbReference type="Pfam" id="PF00873">
    <property type="entry name" value="ACR_tran"/>
    <property type="match status" value="1"/>
</dbReference>
<keyword evidence="1" id="KW-0812">Transmembrane</keyword>
<sequence>MARLIPSAAGGVLSYFTRHRTAANLLLVVLIAAGLAAAPRMRAQFFPDIVIDNVTVSVKWDGAGAEDVDSGIVQVLEPVLMAVEGVEETESRSTEGSAFITLDFEPGWDMSRAADDVQVAVDSVSDLPEEAEEPEVRRGAWRDRVTDIVITGPVAVEQLGRFADEMVARLFAAGVTRTTIRGLAAPETIVEVPSGELIRHDISMSDIAAVIAAEAATDPAGDVAGGNARVRTGVEKRSADEIAALVLRSNDDGSKLTIGDVATVRVEGVDRERTYFVGENPAISVRVDRSDKGDAIELQHRVEDVAAELRTTLPEDVSVDLIRTRAEYISGRLDILLQNGLMGLGLVLVLLFLFLNARTAFWVAAGIPVAMLATVALMYTFGLTINMISLFALIITLGIVVDDAIVVGEHADFRARRLGESPVEAAENAARRMAAPVFSSTLTTIIAFLALVVIGGRMGSMIADIQFTVVAVLTASLVECFLILPNHMAHAIAHSAKEHWYDAPSRVFNRGFRWFRETAFRPFMGLVIRARYPVLALTILLLASQVALLIRGEVPWRFFNAPEQSSVSGNFAMLPGASRADTMAMMREMQRATEAVAQRYEEEYGLNPVDYVIAEVGGNTGRGLAGADIKDADLLGSIAIELIDPDLRPYSSFQFVGELQDEVRQHPKAETVSFRGWRSGPGGDALDVQFFGADADTLKSAAEALKTALAQYGEVSAVEDSMAYDKEELILDLTPQGSALGFTMAELGRVLRHRLNGIEAATYPDGPRSAAIRVELPEGELTADFLDRTLLRAPSGEYLPLADIVTVERRTGFSTVRRENGLRVVSVTGDLSEDDPVRAEEIMRELEEVILPRIESDQGVAWRLSGLSEQEQEFMADARLGLMFGLIGIYLTLAWIFSSWTRPVVVMAIIPFGLVGTIYGHMVWDVPLSMFTVVGLIGMVGIIINDSIVLVSTVDEYAETRGLVPAIVDAAADRLRPVLLTTLTTVLGLAPLLFEKSQQAQFLKPTVITLVYGLGFGVVLVLLVVPALLAMQQDVGRQVRALRHGLRARGRARGVAMASMAGAAGLAALFAVTLGAVLATGVLPGPLRAVVPGLAEASAISAALVLFVLGAAVLLLASYGLAAFLMRRNAALAVGGGAETP</sequence>
<feature type="transmembrane region" description="Helical" evidence="1">
    <location>
        <begin position="335"/>
        <end position="354"/>
    </location>
</feature>
<feature type="transmembrane region" description="Helical" evidence="1">
    <location>
        <begin position="387"/>
        <end position="407"/>
    </location>
</feature>
<gene>
    <name evidence="2" type="ORF">EV662_101590</name>
</gene>
<keyword evidence="1" id="KW-0472">Membrane</keyword>
<feature type="transmembrane region" description="Helical" evidence="1">
    <location>
        <begin position="930"/>
        <end position="954"/>
    </location>
</feature>
<dbReference type="PRINTS" id="PR00702">
    <property type="entry name" value="ACRIFLAVINRP"/>
</dbReference>
<reference evidence="2 3" key="1">
    <citation type="submission" date="2019-03" db="EMBL/GenBank/DDBJ databases">
        <title>Genomic Encyclopedia of Type Strains, Phase IV (KMG-IV): sequencing the most valuable type-strain genomes for metagenomic binning, comparative biology and taxonomic classification.</title>
        <authorList>
            <person name="Goeker M."/>
        </authorList>
    </citation>
    <scope>NUCLEOTIDE SEQUENCE [LARGE SCALE GENOMIC DNA]</scope>
    <source>
        <strain evidence="2 3">DSM 18063</strain>
    </source>
</reference>
<dbReference type="Gene3D" id="3.30.70.1440">
    <property type="entry name" value="Multidrug efflux transporter AcrB pore domain"/>
    <property type="match status" value="1"/>
</dbReference>
<dbReference type="InterPro" id="IPR027463">
    <property type="entry name" value="AcrB_DN_DC_subdom"/>
</dbReference>
<dbReference type="SUPFAM" id="SSF82714">
    <property type="entry name" value="Multidrug efflux transporter AcrB TolC docking domain, DN and DC subdomains"/>
    <property type="match status" value="2"/>
</dbReference>
<feature type="transmembrane region" description="Helical" evidence="1">
    <location>
        <begin position="1006"/>
        <end position="1031"/>
    </location>
</feature>
<accession>A0A4V2SRZ2</accession>
<dbReference type="Proteomes" id="UP000294835">
    <property type="component" value="Unassembled WGS sequence"/>
</dbReference>
<feature type="transmembrane region" description="Helical" evidence="1">
    <location>
        <begin position="880"/>
        <end position="897"/>
    </location>
</feature>
<dbReference type="SUPFAM" id="SSF82693">
    <property type="entry name" value="Multidrug efflux transporter AcrB pore domain, PN1, PN2, PC1 and PC2 subdomains"/>
    <property type="match status" value="1"/>
</dbReference>
<feature type="transmembrane region" description="Helical" evidence="1">
    <location>
        <begin position="465"/>
        <end position="484"/>
    </location>
</feature>
<comment type="caution">
    <text evidence="2">The sequence shown here is derived from an EMBL/GenBank/DDBJ whole genome shotgun (WGS) entry which is preliminary data.</text>
</comment>
<dbReference type="GO" id="GO:0005886">
    <property type="term" value="C:plasma membrane"/>
    <property type="evidence" value="ECO:0007669"/>
    <property type="project" value="TreeGrafter"/>
</dbReference>
<organism evidence="2 3">
    <name type="scientific">Rhodovulum marinum</name>
    <dbReference type="NCBI Taxonomy" id="320662"/>
    <lineage>
        <taxon>Bacteria</taxon>
        <taxon>Pseudomonadati</taxon>
        <taxon>Pseudomonadota</taxon>
        <taxon>Alphaproteobacteria</taxon>
        <taxon>Rhodobacterales</taxon>
        <taxon>Paracoccaceae</taxon>
        <taxon>Rhodovulum</taxon>
    </lineage>
</organism>
<feature type="transmembrane region" description="Helical" evidence="1">
    <location>
        <begin position="1099"/>
        <end position="1122"/>
    </location>
</feature>
<dbReference type="RefSeq" id="WP_132460615.1">
    <property type="nucleotide sequence ID" value="NZ_SLXP01000001.1"/>
</dbReference>
<evidence type="ECO:0000313" key="3">
    <source>
        <dbReference type="Proteomes" id="UP000294835"/>
    </source>
</evidence>
<dbReference type="Gene3D" id="3.30.2090.10">
    <property type="entry name" value="Multidrug efflux transporter AcrB TolC docking domain, DN and DC subdomains"/>
    <property type="match status" value="2"/>
</dbReference>
<dbReference type="Gene3D" id="3.30.70.1320">
    <property type="entry name" value="Multidrug efflux transporter AcrB pore domain like"/>
    <property type="match status" value="1"/>
</dbReference>
<dbReference type="PANTHER" id="PTHR32063:SF33">
    <property type="entry name" value="RND SUPERFAMILY EFFLUX PUMP PERMEASE COMPONENT"/>
    <property type="match status" value="1"/>
</dbReference>
<feature type="transmembrane region" description="Helical" evidence="1">
    <location>
        <begin position="904"/>
        <end position="924"/>
    </location>
</feature>
<dbReference type="GO" id="GO:0042910">
    <property type="term" value="F:xenobiotic transmembrane transporter activity"/>
    <property type="evidence" value="ECO:0007669"/>
    <property type="project" value="TreeGrafter"/>
</dbReference>
<evidence type="ECO:0000313" key="2">
    <source>
        <dbReference type="EMBL" id="TCP44496.1"/>
    </source>
</evidence>
<dbReference type="OrthoDB" id="174266at2"/>
<name>A0A4V2SRZ2_9RHOB</name>
<protein>
    <submittedName>
        <fullName evidence="2">Multidrug efflux pump subunit AcrB</fullName>
    </submittedName>
</protein>
<dbReference type="Gene3D" id="1.20.1640.10">
    <property type="entry name" value="Multidrug efflux transporter AcrB transmembrane domain"/>
    <property type="match status" value="2"/>
</dbReference>
<keyword evidence="3" id="KW-1185">Reference proteome</keyword>
<dbReference type="EMBL" id="SLXP01000001">
    <property type="protein sequence ID" value="TCP44496.1"/>
    <property type="molecule type" value="Genomic_DNA"/>
</dbReference>
<evidence type="ECO:0000256" key="1">
    <source>
        <dbReference type="SAM" id="Phobius"/>
    </source>
</evidence>
<dbReference type="InterPro" id="IPR001036">
    <property type="entry name" value="Acrflvin-R"/>
</dbReference>
<feature type="transmembrane region" description="Helical" evidence="1">
    <location>
        <begin position="437"/>
        <end position="459"/>
    </location>
</feature>
<keyword evidence="1" id="KW-1133">Transmembrane helix</keyword>
<feature type="transmembrane region" description="Helical" evidence="1">
    <location>
        <begin position="530"/>
        <end position="550"/>
    </location>
</feature>
<proteinExistence type="predicted"/>
<dbReference type="Gene3D" id="3.30.70.1430">
    <property type="entry name" value="Multidrug efflux transporter AcrB pore domain"/>
    <property type="match status" value="2"/>
</dbReference>